<evidence type="ECO:0000313" key="1">
    <source>
        <dbReference type="EMBL" id="SIR82179.1"/>
    </source>
</evidence>
<dbReference type="AlphaFoldDB" id="A0A1N7E260"/>
<accession>A0A1N7E260</accession>
<sequence>MNNIKLFLGDIKQTYTKNRFVFINGNDMECILRFFGATKDDLDSIKIVSNSLADDPTLPFRKSKNGRFEINFQEDQVHRLKFQPFILSKEEDFVRYDSGMVRKFRGIGDDLQLNTAFQALLKFKSFMIQDVLVRKRPNLDYSANRYVSTVFNLRTITTPKLLGEPALEGVHSDGVDHTMTVLLDAKNLTQDSAITFVHDIREQNGLRYDECNPDYVLSQVRHTHFLDTLLIIDHERKHSLSPVFLENENHIATRDMLIFFTRKSTLSMHISNTYDSFDKHQELPISFFLQNELEKN</sequence>
<dbReference type="Gene3D" id="2.60.120.620">
    <property type="entry name" value="q2cbj1_9rhob like domain"/>
    <property type="match status" value="1"/>
</dbReference>
<dbReference type="Pfam" id="PF10014">
    <property type="entry name" value="2OG-Fe_Oxy_2"/>
    <property type="match status" value="1"/>
</dbReference>
<proteinExistence type="predicted"/>
<dbReference type="EMBL" id="FTNU01000003">
    <property type="protein sequence ID" value="SIR82179.1"/>
    <property type="molecule type" value="Genomic_DNA"/>
</dbReference>
<reference evidence="2" key="1">
    <citation type="submission" date="2017-01" db="EMBL/GenBank/DDBJ databases">
        <authorList>
            <person name="Varghese N."/>
            <person name="Submissions S."/>
        </authorList>
    </citation>
    <scope>NUCLEOTIDE SEQUENCE [LARGE SCALE GENOMIC DNA]</scope>
    <source>
        <strain evidence="2">DSM 21768</strain>
    </source>
</reference>
<evidence type="ECO:0008006" key="3">
    <source>
        <dbReference type="Google" id="ProtNLM"/>
    </source>
</evidence>
<dbReference type="InterPro" id="IPR018724">
    <property type="entry name" value="2OG-Fe_dioxygenase"/>
</dbReference>
<dbReference type="GO" id="GO:0051213">
    <property type="term" value="F:dioxygenase activity"/>
    <property type="evidence" value="ECO:0007669"/>
    <property type="project" value="InterPro"/>
</dbReference>
<protein>
    <recommendedName>
        <fullName evidence="3">2OG-Fe dioxygenase</fullName>
    </recommendedName>
</protein>
<organism evidence="1 2">
    <name type="scientific">Moraxella cuniculi DSM 21768</name>
    <dbReference type="NCBI Taxonomy" id="1122245"/>
    <lineage>
        <taxon>Bacteria</taxon>
        <taxon>Pseudomonadati</taxon>
        <taxon>Pseudomonadota</taxon>
        <taxon>Gammaproteobacteria</taxon>
        <taxon>Moraxellales</taxon>
        <taxon>Moraxellaceae</taxon>
        <taxon>Moraxella</taxon>
    </lineage>
</organism>
<dbReference type="Proteomes" id="UP000187495">
    <property type="component" value="Unassembled WGS sequence"/>
</dbReference>
<name>A0A1N7E260_9GAMM</name>
<dbReference type="RefSeq" id="WP_076554738.1">
    <property type="nucleotide sequence ID" value="NZ_FTNU01000003.1"/>
</dbReference>
<dbReference type="STRING" id="34061.B0189_08140"/>
<gene>
    <name evidence="1" type="ORF">SAMN02745664_10317</name>
</gene>
<evidence type="ECO:0000313" key="2">
    <source>
        <dbReference type="Proteomes" id="UP000187495"/>
    </source>
</evidence>
<keyword evidence="2" id="KW-1185">Reference proteome</keyword>